<feature type="region of interest" description="Disordered" evidence="1">
    <location>
        <begin position="425"/>
        <end position="494"/>
    </location>
</feature>
<gene>
    <name evidence="2" type="ORF">UMAG_02260</name>
</gene>
<feature type="compositionally biased region" description="Polar residues" evidence="1">
    <location>
        <begin position="63"/>
        <end position="78"/>
    </location>
</feature>
<feature type="compositionally biased region" description="Polar residues" evidence="1">
    <location>
        <begin position="1063"/>
        <end position="1079"/>
    </location>
</feature>
<feature type="compositionally biased region" description="Polar residues" evidence="1">
    <location>
        <begin position="120"/>
        <end position="132"/>
    </location>
</feature>
<evidence type="ECO:0000313" key="2">
    <source>
        <dbReference type="EMBL" id="KIS69737.1"/>
    </source>
</evidence>
<sequence length="1929" mass="203571">MQGTKQPASPAAMPSSSLALESPSDLQRKPTWAHISFDDGFDLNLGATSALRAADQSAHPSKPTLSTQSFQPTASSKPDTAIPVHPHASSPRQDDKRLSTSPASSNKALPQLPSLFGTAMDTTNSASSARRQPSTDLPSTTTLASPSAPSHPDNNHHARTHPSNDGTRTPKPSSTPKGRPFASPIITAATPQQPNRVDSCSATTTPMPTRPPSGGGPPVWDSPVQSSPPQPVSSADAYTQPIETFPLETLSRAGTPMSHLSGSNWIHDAPGNRSSLGTTSSMPFTQTKRASVLSFQTANSAGFTSADEARTSDREHLADNALPPLDSAAALKLATQPNSMRPWLDGGPSAHTTWSDERSVPGGLPGAFWDEPYPQPATRSVEPAPAVAIQQPSAITTATTKPRSASADVLVDRQHSNNAHVRHVRDLTATTPPSTLSPLNTQSLAPASPSAPISSTTIAPPSDETAQILRRSPEFTPDRRPSEPLLPLDDVPIPPAKDVRAVSPTEPAVSLSSPQGPIDPDLDETSITAAADNVIPPPLPSEAVSNRLSLASDVLLNGPAHQKPVSDYRKKPLANISSAQKAAGLAHLQAQARATKQQVNSDMQMHAPPPPPPSNPPPEAPPIPILERARRKSNASLTANVALAQATTGAPGMPRDDPNDRSDTPSAESVSQESSAPPDGEVEARAEWERRRRMKRKNEKKQPDVAKPQKSRSDGFQLKPLQLVPADNLTSFASRNGASSLAARGDGVRSGVATGDRVAGALAPAPADPSKHTYSTQQLQKLQAREQRRSVGAFSAAMAAANVASSGSNVGPYPVFASPNTAPQKMGSRQYPGLMAQRSLVPPFELQHRPDGLPSGLIGPDGVRRSLNDPEVCLECMMRDEDMVDIRVVGEGIWERESDKDFEEAVRLEAEEEAAAAAAAAAANGNSFIGPSGSSGHGDSISSHLDSRGSRRPRKRIGKGEALTVERLKLHTQMNPPASSFRWRTLQTFLAVQAKYIAMEQQRMRIEADKKARHYADSVSSRGSMIVLDASASAPAQQPDRGLSSPFAPPREASVAAAAVSRQSMLQTSTDDSGLTPQQKQEKERDIAAAQAARKKMTLGASAPPPPLPTTTPPLGYPAYPVTPLQTRTFPKTMPFGSGSDLEEQLSGSALAGGVSTSVGGRRVPFGSAQAARAASVQDLRSAADSARAASAGYPASPADSLMPPSRSFAGTSPTGTPSRLASRSGASQLSLMNSGSMIDMHVAQEDRAEHRLNQNGFLPATPLGVASPATLNRSFYGFPGDGDSSVPDATAFKRSRMVSSDGYVNPMEAGPRGLETDGEESSRRKKKGLRGLLSKLTGSSGALSRDTPTGAAADGSLNGSIASRNASKRSQGSGAGSPRFQQGLSSVDRSLDAVSPPLNGMLSKSRMSTSSSFRNGADGDAESKGRTTRSGSTSLFQNPPGMASQNSLDLGPFQPASPQASAIDSARMRRAPNAMMEKYMNSPSLQTLASPVPGAMSVSQPSPGSSMAGERMSVHPSDARNGRMSSFASMRELRTPALQSIPDSEQHEDEADARKSMRFSGASANSRKALPSTPPAAGERDHQRSATGGMRSSVIDSSSSLPRSPGLAPTLAMTRQDGSGPADAGRASMQASRGMRSAPSEINLDTGNMTIPDDASVSSAGPARPPRNPRRPDGVLNSPSFVNGGHDALAPSRRDFPMQGRSQSEAYTGVVGSPASPEKSKKSIFRLPFGRKKRESTFGASVDSSKPSIVIGGADEFDQGQAVPSRSIATFLPKLRTRKSYSGLSVSRASFQTERQRVLSSPAPDPSLGRLPPRSQSAFSMAPAKRFMSMDIPRRSMNVGRGSARNRLSTVQYGEDEDEEEEEDEDDEMECEPGYEAEFNRYAQEAAEERYLNTGSRGGKDMSFGRKSLNLLREGILRTVSSDQKKQR</sequence>
<feature type="region of interest" description="Disordered" evidence="1">
    <location>
        <begin position="644"/>
        <end position="719"/>
    </location>
</feature>
<feature type="compositionally biased region" description="Low complexity" evidence="1">
    <location>
        <begin position="928"/>
        <end position="944"/>
    </location>
</feature>
<feature type="compositionally biased region" description="Low complexity" evidence="1">
    <location>
        <begin position="1404"/>
        <end position="1413"/>
    </location>
</feature>
<feature type="compositionally biased region" description="Low complexity" evidence="1">
    <location>
        <begin position="7"/>
        <end position="24"/>
    </location>
</feature>
<evidence type="ECO:0000313" key="3">
    <source>
        <dbReference type="Proteomes" id="UP000000561"/>
    </source>
</evidence>
<dbReference type="InParanoid" id="A0A0D1C8F2"/>
<feature type="compositionally biased region" description="Low complexity" evidence="1">
    <location>
        <begin position="427"/>
        <end position="462"/>
    </location>
</feature>
<dbReference type="eggNOG" id="ENOG502S33V">
    <property type="taxonomic scope" value="Eukaryota"/>
</dbReference>
<feature type="compositionally biased region" description="Polar residues" evidence="1">
    <location>
        <begin position="1209"/>
        <end position="1227"/>
    </location>
</feature>
<feature type="compositionally biased region" description="Low complexity" evidence="1">
    <location>
        <begin position="1191"/>
        <end position="1201"/>
    </location>
</feature>
<dbReference type="STRING" id="237631.A0A0D1C8F2"/>
<keyword evidence="3" id="KW-1185">Reference proteome</keyword>
<dbReference type="OrthoDB" id="3013446at2759"/>
<feature type="region of interest" description="Disordered" evidence="1">
    <location>
        <begin position="1031"/>
        <end position="1114"/>
    </location>
</feature>
<feature type="region of interest" description="Disordered" evidence="1">
    <location>
        <begin position="1"/>
        <end position="27"/>
    </location>
</feature>
<feature type="compositionally biased region" description="Basic and acidic residues" evidence="1">
    <location>
        <begin position="471"/>
        <end position="482"/>
    </location>
</feature>
<feature type="compositionally biased region" description="Low complexity" evidence="1">
    <location>
        <begin position="1050"/>
        <end position="1062"/>
    </location>
</feature>
<feature type="region of interest" description="Disordered" evidence="1">
    <location>
        <begin position="1792"/>
        <end position="1817"/>
    </location>
</feature>
<feature type="region of interest" description="Disordered" evidence="1">
    <location>
        <begin position="1302"/>
        <end position="1465"/>
    </location>
</feature>
<feature type="compositionally biased region" description="Polar residues" evidence="1">
    <location>
        <begin position="664"/>
        <end position="675"/>
    </location>
</feature>
<organism evidence="2 3">
    <name type="scientific">Mycosarcoma maydis</name>
    <name type="common">Corn smut fungus</name>
    <name type="synonym">Ustilago maydis</name>
    <dbReference type="NCBI Taxonomy" id="5270"/>
    <lineage>
        <taxon>Eukaryota</taxon>
        <taxon>Fungi</taxon>
        <taxon>Dikarya</taxon>
        <taxon>Basidiomycota</taxon>
        <taxon>Ustilaginomycotina</taxon>
        <taxon>Ustilaginomycetes</taxon>
        <taxon>Ustilaginales</taxon>
        <taxon>Ustilaginaceae</taxon>
        <taxon>Mycosarcoma</taxon>
    </lineage>
</organism>
<feature type="compositionally biased region" description="Polar residues" evidence="1">
    <location>
        <begin position="1380"/>
        <end position="1389"/>
    </location>
</feature>
<feature type="region of interest" description="Disordered" evidence="1">
    <location>
        <begin position="928"/>
        <end position="960"/>
    </location>
</feature>
<dbReference type="GeneID" id="23563054"/>
<feature type="compositionally biased region" description="Polar residues" evidence="1">
    <location>
        <begin position="189"/>
        <end position="207"/>
    </location>
</feature>
<dbReference type="EMBL" id="CM003144">
    <property type="protein sequence ID" value="KIS69737.1"/>
    <property type="molecule type" value="Genomic_DNA"/>
</dbReference>
<accession>A0A0D1C8F2</accession>
<feature type="compositionally biased region" description="Pro residues" evidence="1">
    <location>
        <begin position="607"/>
        <end position="624"/>
    </location>
</feature>
<feature type="region of interest" description="Disordered" evidence="1">
    <location>
        <begin position="1191"/>
        <end position="1227"/>
    </location>
</feature>
<feature type="compositionally biased region" description="Polar residues" evidence="1">
    <location>
        <begin position="99"/>
        <end position="108"/>
    </location>
</feature>
<feature type="compositionally biased region" description="Polar residues" evidence="1">
    <location>
        <begin position="1358"/>
        <end position="1373"/>
    </location>
</feature>
<protein>
    <submittedName>
        <fullName evidence="2">Uncharacterized protein</fullName>
    </submittedName>
</protein>
<evidence type="ECO:0000256" key="1">
    <source>
        <dbReference type="SAM" id="MobiDB-lite"/>
    </source>
</evidence>
<dbReference type="Proteomes" id="UP000000561">
    <property type="component" value="Chromosome 5"/>
</dbReference>
<feature type="compositionally biased region" description="Low complexity" evidence="1">
    <location>
        <begin position="134"/>
        <end position="150"/>
    </location>
</feature>
<feature type="compositionally biased region" description="Polar residues" evidence="1">
    <location>
        <begin position="161"/>
        <end position="176"/>
    </location>
</feature>
<dbReference type="VEuPathDB" id="FungiDB:UMAG_02260"/>
<feature type="compositionally biased region" description="Polar residues" evidence="1">
    <location>
        <begin position="592"/>
        <end position="603"/>
    </location>
</feature>
<name>A0A0D1C8F2_MYCMD</name>
<feature type="region of interest" description="Disordered" evidence="1">
    <location>
        <begin position="1837"/>
        <end position="1872"/>
    </location>
</feature>
<reference evidence="2 3" key="1">
    <citation type="journal article" date="2006" name="Nature">
        <title>Insights from the genome of the biotrophic fungal plant pathogen Ustilago maydis.</title>
        <authorList>
            <person name="Kamper J."/>
            <person name="Kahmann R."/>
            <person name="Bolker M."/>
            <person name="Ma L.J."/>
            <person name="Brefort T."/>
            <person name="Saville B.J."/>
            <person name="Banuett F."/>
            <person name="Kronstad J.W."/>
            <person name="Gold S.E."/>
            <person name="Muller O."/>
            <person name="Perlin M.H."/>
            <person name="Wosten H.A."/>
            <person name="de Vries R."/>
            <person name="Ruiz-Herrera J."/>
            <person name="Reynaga-Pena C.G."/>
            <person name="Snetselaar K."/>
            <person name="McCann M."/>
            <person name="Perez-Martin J."/>
            <person name="Feldbrugge M."/>
            <person name="Basse C.W."/>
            <person name="Steinberg G."/>
            <person name="Ibeas J.I."/>
            <person name="Holloman W."/>
            <person name="Guzman P."/>
            <person name="Farman M."/>
            <person name="Stajich J.E."/>
            <person name="Sentandreu R."/>
            <person name="Gonzalez-Prieto J.M."/>
            <person name="Kennell J.C."/>
            <person name="Molina L."/>
            <person name="Schirawski J."/>
            <person name="Mendoza-Mendoza A."/>
            <person name="Greilinger D."/>
            <person name="Munch K."/>
            <person name="Rossel N."/>
            <person name="Scherer M."/>
            <person name="Vranes M."/>
            <person name="Ladendorf O."/>
            <person name="Vincon V."/>
            <person name="Fuchs U."/>
            <person name="Sandrock B."/>
            <person name="Meng S."/>
            <person name="Ho E.C."/>
            <person name="Cahill M.J."/>
            <person name="Boyce K.J."/>
            <person name="Klose J."/>
            <person name="Klosterman S.J."/>
            <person name="Deelstra H.J."/>
            <person name="Ortiz-Castellanos L."/>
            <person name="Li W."/>
            <person name="Sanchez-Alonso P."/>
            <person name="Schreier P.H."/>
            <person name="Hauser-Hahn I."/>
            <person name="Vaupel M."/>
            <person name="Koopmann E."/>
            <person name="Friedrich G."/>
            <person name="Voss H."/>
            <person name="Schluter T."/>
            <person name="Margolis J."/>
            <person name="Platt D."/>
            <person name="Swimmer C."/>
            <person name="Gnirke A."/>
            <person name="Chen F."/>
            <person name="Vysotskaia V."/>
            <person name="Mannhaupt G."/>
            <person name="Guldener U."/>
            <person name="Munsterkotter M."/>
            <person name="Haase D."/>
            <person name="Oesterheld M."/>
            <person name="Mewes H.W."/>
            <person name="Mauceli E.W."/>
            <person name="DeCaprio D."/>
            <person name="Wade C.M."/>
            <person name="Butler J."/>
            <person name="Young S."/>
            <person name="Jaffe D.B."/>
            <person name="Calvo S."/>
            <person name="Nusbaum C."/>
            <person name="Galagan J."/>
            <person name="Birren B.W."/>
        </authorList>
    </citation>
    <scope>NUCLEOTIDE SEQUENCE [LARGE SCALE GENOMIC DNA]</scope>
    <source>
        <strain evidence="3">DSM 14603 / FGSC 9021 / UM521</strain>
    </source>
</reference>
<dbReference type="OMA" id="YPNNYYV"/>
<dbReference type="RefSeq" id="XP_011388595.1">
    <property type="nucleotide sequence ID" value="XM_011390293.1"/>
</dbReference>
<feature type="region of interest" description="Disordered" evidence="1">
    <location>
        <begin position="584"/>
        <end position="624"/>
    </location>
</feature>
<feature type="region of interest" description="Disordered" evidence="1">
    <location>
        <begin position="52"/>
        <end position="236"/>
    </location>
</feature>
<feature type="region of interest" description="Disordered" evidence="1">
    <location>
        <begin position="1488"/>
        <end position="1523"/>
    </location>
</feature>
<feature type="compositionally biased region" description="Basic and acidic residues" evidence="1">
    <location>
        <begin position="654"/>
        <end position="663"/>
    </location>
</feature>
<dbReference type="KEGG" id="uma:UMAG_02260"/>
<feature type="compositionally biased region" description="Low complexity" evidence="1">
    <location>
        <begin position="1331"/>
        <end position="1342"/>
    </location>
</feature>
<feature type="region of interest" description="Disordered" evidence="1">
    <location>
        <begin position="1537"/>
        <end position="1724"/>
    </location>
</feature>
<feature type="compositionally biased region" description="Acidic residues" evidence="1">
    <location>
        <begin position="1855"/>
        <end position="1872"/>
    </location>
</feature>
<proteinExistence type="predicted"/>
<feature type="compositionally biased region" description="Pro residues" evidence="1">
    <location>
        <begin position="1103"/>
        <end position="1114"/>
    </location>
</feature>